<evidence type="ECO:0000256" key="10">
    <source>
        <dbReference type="ARBA" id="ARBA00033033"/>
    </source>
</evidence>
<dbReference type="NCBIfam" id="TIGR00456">
    <property type="entry name" value="argS"/>
    <property type="match status" value="1"/>
</dbReference>
<dbReference type="STRING" id="6412.T1G127"/>
<gene>
    <name evidence="16" type="primary">20214775</name>
    <name evidence="15" type="ORF">HELRODRAFT_72621</name>
</gene>
<evidence type="ECO:0000313" key="17">
    <source>
        <dbReference type="Proteomes" id="UP000015101"/>
    </source>
</evidence>
<reference evidence="16" key="3">
    <citation type="submission" date="2015-06" db="UniProtKB">
        <authorList>
            <consortium name="EnsemblMetazoa"/>
        </authorList>
    </citation>
    <scope>IDENTIFICATION</scope>
</reference>
<evidence type="ECO:0000313" key="15">
    <source>
        <dbReference type="EMBL" id="ESO11007.1"/>
    </source>
</evidence>
<dbReference type="EC" id="6.1.1.19" evidence="3"/>
<dbReference type="EnsemblMetazoa" id="HelroT72621">
    <property type="protein sequence ID" value="HelroP72621"/>
    <property type="gene ID" value="HelroG72621"/>
</dbReference>
<keyword evidence="17" id="KW-1185">Reference proteome</keyword>
<dbReference type="CDD" id="cd00671">
    <property type="entry name" value="ArgRS_core"/>
    <property type="match status" value="1"/>
</dbReference>
<dbReference type="InterPro" id="IPR009080">
    <property type="entry name" value="tRNAsynth_Ia_anticodon-bd"/>
</dbReference>
<dbReference type="GO" id="GO:0004814">
    <property type="term" value="F:arginine-tRNA ligase activity"/>
    <property type="evidence" value="ECO:0000318"/>
    <property type="project" value="GO_Central"/>
</dbReference>
<keyword evidence="9 12" id="KW-0030">Aminoacyl-tRNA synthetase</keyword>
<dbReference type="InterPro" id="IPR036695">
    <property type="entry name" value="Arg-tRNA-synth_N_sf"/>
</dbReference>
<evidence type="ECO:0000256" key="5">
    <source>
        <dbReference type="ARBA" id="ARBA00022598"/>
    </source>
</evidence>
<dbReference type="RefSeq" id="XP_009011276.1">
    <property type="nucleotide sequence ID" value="XM_009013028.1"/>
</dbReference>
<keyword evidence="5 12" id="KW-0436">Ligase</keyword>
<dbReference type="GO" id="GO:0006420">
    <property type="term" value="P:arginyl-tRNA aminoacylation"/>
    <property type="evidence" value="ECO:0000318"/>
    <property type="project" value="GO_Central"/>
</dbReference>
<dbReference type="GO" id="GO:0005524">
    <property type="term" value="F:ATP binding"/>
    <property type="evidence" value="ECO:0007669"/>
    <property type="project" value="UniProtKB-KW"/>
</dbReference>
<dbReference type="EMBL" id="KB095858">
    <property type="protein sequence ID" value="ESO11007.1"/>
    <property type="molecule type" value="Genomic_DNA"/>
</dbReference>
<dbReference type="SUPFAM" id="SSF47323">
    <property type="entry name" value="Anticodon-binding domain of a subclass of class I aminoacyl-tRNA synthetases"/>
    <property type="match status" value="1"/>
</dbReference>
<keyword evidence="7 12" id="KW-0067">ATP-binding</keyword>
<dbReference type="GeneID" id="20214775"/>
<dbReference type="Pfam" id="PF05746">
    <property type="entry name" value="DALR_1"/>
    <property type="match status" value="1"/>
</dbReference>
<dbReference type="PROSITE" id="PS00178">
    <property type="entry name" value="AA_TRNA_LIGASE_I"/>
    <property type="match status" value="1"/>
</dbReference>
<reference evidence="17" key="1">
    <citation type="submission" date="2012-12" db="EMBL/GenBank/DDBJ databases">
        <authorList>
            <person name="Hellsten U."/>
            <person name="Grimwood J."/>
            <person name="Chapman J.A."/>
            <person name="Shapiro H."/>
            <person name="Aerts A."/>
            <person name="Otillar R.P."/>
            <person name="Terry A.Y."/>
            <person name="Boore J.L."/>
            <person name="Simakov O."/>
            <person name="Marletaz F."/>
            <person name="Cho S.-J."/>
            <person name="Edsinger-Gonzales E."/>
            <person name="Havlak P."/>
            <person name="Kuo D.-H."/>
            <person name="Larsson T."/>
            <person name="Lv J."/>
            <person name="Arendt D."/>
            <person name="Savage R."/>
            <person name="Osoegawa K."/>
            <person name="de Jong P."/>
            <person name="Lindberg D.R."/>
            <person name="Seaver E.C."/>
            <person name="Weisblat D.A."/>
            <person name="Putnam N.H."/>
            <person name="Grigoriev I.V."/>
            <person name="Rokhsar D.S."/>
        </authorList>
    </citation>
    <scope>NUCLEOTIDE SEQUENCE</scope>
</reference>
<dbReference type="SUPFAM" id="SSF55190">
    <property type="entry name" value="Arginyl-tRNA synthetase (ArgRS), N-terminal 'additional' domain"/>
    <property type="match status" value="1"/>
</dbReference>
<feature type="domain" description="DALR anticodon binding" evidence="13">
    <location>
        <begin position="507"/>
        <end position="630"/>
    </location>
</feature>
<evidence type="ECO:0000313" key="16">
    <source>
        <dbReference type="EnsemblMetazoa" id="HelroP72621"/>
    </source>
</evidence>
<dbReference type="PANTHER" id="PTHR11956">
    <property type="entry name" value="ARGINYL-TRNA SYNTHETASE"/>
    <property type="match status" value="1"/>
</dbReference>
<protein>
    <recommendedName>
        <fullName evidence="3">arginine--tRNA ligase</fullName>
        <ecNumber evidence="3">6.1.1.19</ecNumber>
    </recommendedName>
    <alternativeName>
        <fullName evidence="10">Arginyl-tRNA synthetase</fullName>
    </alternativeName>
</protein>
<accession>T1G127</accession>
<dbReference type="SUPFAM" id="SSF52374">
    <property type="entry name" value="Nucleotidylyl transferase"/>
    <property type="match status" value="1"/>
</dbReference>
<dbReference type="InterPro" id="IPR001412">
    <property type="entry name" value="aa-tRNA-synth_I_CS"/>
</dbReference>
<name>T1G127_HELRO</name>
<dbReference type="PANTHER" id="PTHR11956:SF5">
    <property type="entry name" value="ARGININE--TRNA LIGASE, CYTOPLASMIC"/>
    <property type="match status" value="1"/>
</dbReference>
<keyword evidence="8 12" id="KW-0648">Protein biosynthesis</keyword>
<dbReference type="HAMAP" id="MF_00123">
    <property type="entry name" value="Arg_tRNA_synth"/>
    <property type="match status" value="1"/>
</dbReference>
<dbReference type="Gene3D" id="3.40.50.620">
    <property type="entry name" value="HUPs"/>
    <property type="match status" value="1"/>
</dbReference>
<dbReference type="OMA" id="NKPLHLG"/>
<dbReference type="FunCoup" id="T1G127">
    <property type="interactions" value="1251"/>
</dbReference>
<dbReference type="InParanoid" id="T1G127"/>
<dbReference type="InterPro" id="IPR035684">
    <property type="entry name" value="ArgRS_core"/>
</dbReference>
<dbReference type="OrthoDB" id="68056at2759"/>
<reference evidence="15 17" key="2">
    <citation type="journal article" date="2013" name="Nature">
        <title>Insights into bilaterian evolution from three spiralian genomes.</title>
        <authorList>
            <person name="Simakov O."/>
            <person name="Marletaz F."/>
            <person name="Cho S.J."/>
            <person name="Edsinger-Gonzales E."/>
            <person name="Havlak P."/>
            <person name="Hellsten U."/>
            <person name="Kuo D.H."/>
            <person name="Larsson T."/>
            <person name="Lv J."/>
            <person name="Arendt D."/>
            <person name="Savage R."/>
            <person name="Osoegawa K."/>
            <person name="de Jong P."/>
            <person name="Grimwood J."/>
            <person name="Chapman J.A."/>
            <person name="Shapiro H."/>
            <person name="Aerts A."/>
            <person name="Otillar R.P."/>
            <person name="Terry A.Y."/>
            <person name="Boore J.L."/>
            <person name="Grigoriev I.V."/>
            <person name="Lindberg D.R."/>
            <person name="Seaver E.C."/>
            <person name="Weisblat D.A."/>
            <person name="Putnam N.H."/>
            <person name="Rokhsar D.S."/>
        </authorList>
    </citation>
    <scope>NUCLEOTIDE SEQUENCE</scope>
</reference>
<dbReference type="FunFam" id="1.10.730.10:FF:000064">
    <property type="entry name" value="Probable arginine--tRNA ligase, cytoplasmic"/>
    <property type="match status" value="1"/>
</dbReference>
<proteinExistence type="inferred from homology"/>
<evidence type="ECO:0000256" key="4">
    <source>
        <dbReference type="ARBA" id="ARBA00022490"/>
    </source>
</evidence>
<evidence type="ECO:0000256" key="11">
    <source>
        <dbReference type="ARBA" id="ARBA00049339"/>
    </source>
</evidence>
<evidence type="ECO:0000256" key="1">
    <source>
        <dbReference type="ARBA" id="ARBA00004514"/>
    </source>
</evidence>
<dbReference type="Proteomes" id="UP000015101">
    <property type="component" value="Unassembled WGS sequence"/>
</dbReference>
<dbReference type="AlphaFoldDB" id="T1G127"/>
<evidence type="ECO:0000256" key="8">
    <source>
        <dbReference type="ARBA" id="ARBA00022917"/>
    </source>
</evidence>
<evidence type="ECO:0000256" key="12">
    <source>
        <dbReference type="RuleBase" id="RU363038"/>
    </source>
</evidence>
<comment type="subcellular location">
    <subcellularLocation>
        <location evidence="1">Cytoplasm</location>
        <location evidence="1">Cytosol</location>
    </subcellularLocation>
</comment>
<evidence type="ECO:0000259" key="14">
    <source>
        <dbReference type="SMART" id="SM01016"/>
    </source>
</evidence>
<dbReference type="InterPro" id="IPR014729">
    <property type="entry name" value="Rossmann-like_a/b/a_fold"/>
</dbReference>
<dbReference type="GO" id="GO:0017101">
    <property type="term" value="C:aminoacyl-tRNA synthetase multienzyme complex"/>
    <property type="evidence" value="ECO:0007669"/>
    <property type="project" value="UniProtKB-ARBA"/>
</dbReference>
<dbReference type="CTD" id="20214775"/>
<evidence type="ECO:0000256" key="3">
    <source>
        <dbReference type="ARBA" id="ARBA00012837"/>
    </source>
</evidence>
<dbReference type="eggNOG" id="KOG4426">
    <property type="taxonomic scope" value="Eukaryota"/>
</dbReference>
<comment type="similarity">
    <text evidence="2 12">Belongs to the class-I aminoacyl-tRNA synthetase family.</text>
</comment>
<evidence type="ECO:0000256" key="2">
    <source>
        <dbReference type="ARBA" id="ARBA00005594"/>
    </source>
</evidence>
<keyword evidence="4" id="KW-0963">Cytoplasm</keyword>
<dbReference type="EMBL" id="AMQM01002802">
    <property type="status" value="NOT_ANNOTATED_CDS"/>
    <property type="molecule type" value="Genomic_DNA"/>
</dbReference>
<dbReference type="Pfam" id="PF00750">
    <property type="entry name" value="tRNA-synt_1d"/>
    <property type="match status" value="1"/>
</dbReference>
<dbReference type="Gene3D" id="3.30.1360.70">
    <property type="entry name" value="Arginyl tRNA synthetase N-terminal domain"/>
    <property type="match status" value="1"/>
</dbReference>
<dbReference type="SMART" id="SM01016">
    <property type="entry name" value="Arg_tRNA_synt_N"/>
    <property type="match status" value="1"/>
</dbReference>
<comment type="catalytic activity">
    <reaction evidence="11">
        <text>tRNA(Arg) + L-arginine + ATP = L-arginyl-tRNA(Arg) + AMP + diphosphate</text>
        <dbReference type="Rhea" id="RHEA:20301"/>
        <dbReference type="Rhea" id="RHEA-COMP:9658"/>
        <dbReference type="Rhea" id="RHEA-COMP:9673"/>
        <dbReference type="ChEBI" id="CHEBI:30616"/>
        <dbReference type="ChEBI" id="CHEBI:32682"/>
        <dbReference type="ChEBI" id="CHEBI:33019"/>
        <dbReference type="ChEBI" id="CHEBI:78442"/>
        <dbReference type="ChEBI" id="CHEBI:78513"/>
        <dbReference type="ChEBI" id="CHEBI:456215"/>
        <dbReference type="EC" id="6.1.1.19"/>
    </reaction>
</comment>
<dbReference type="Gene3D" id="1.10.730.10">
    <property type="entry name" value="Isoleucyl-tRNA Synthetase, Domain 1"/>
    <property type="match status" value="1"/>
</dbReference>
<dbReference type="Pfam" id="PF03485">
    <property type="entry name" value="Arg_tRNA_synt_N"/>
    <property type="match status" value="1"/>
</dbReference>
<dbReference type="SMART" id="SM00836">
    <property type="entry name" value="DALR_1"/>
    <property type="match status" value="1"/>
</dbReference>
<dbReference type="PRINTS" id="PR01038">
    <property type="entry name" value="TRNASYNTHARG"/>
</dbReference>
<evidence type="ECO:0000256" key="7">
    <source>
        <dbReference type="ARBA" id="ARBA00022840"/>
    </source>
</evidence>
<organism evidence="16 17">
    <name type="scientific">Helobdella robusta</name>
    <name type="common">Californian leech</name>
    <dbReference type="NCBI Taxonomy" id="6412"/>
    <lineage>
        <taxon>Eukaryota</taxon>
        <taxon>Metazoa</taxon>
        <taxon>Spiralia</taxon>
        <taxon>Lophotrochozoa</taxon>
        <taxon>Annelida</taxon>
        <taxon>Clitellata</taxon>
        <taxon>Hirudinea</taxon>
        <taxon>Rhynchobdellida</taxon>
        <taxon>Glossiphoniidae</taxon>
        <taxon>Helobdella</taxon>
    </lineage>
</organism>
<dbReference type="InterPro" id="IPR005148">
    <property type="entry name" value="Arg-tRNA-synth_N"/>
</dbReference>
<dbReference type="KEGG" id="hro:HELRODRAFT_72621"/>
<evidence type="ECO:0000256" key="6">
    <source>
        <dbReference type="ARBA" id="ARBA00022741"/>
    </source>
</evidence>
<dbReference type="GO" id="GO:0005829">
    <property type="term" value="C:cytosol"/>
    <property type="evidence" value="ECO:0007669"/>
    <property type="project" value="UniProtKB-SubCell"/>
</dbReference>
<dbReference type="FunFam" id="3.30.1360.70:FF:000002">
    <property type="entry name" value="arginine--tRNA ligase, cytoplasmic"/>
    <property type="match status" value="1"/>
</dbReference>
<evidence type="ECO:0000259" key="13">
    <source>
        <dbReference type="SMART" id="SM00836"/>
    </source>
</evidence>
<evidence type="ECO:0000256" key="9">
    <source>
        <dbReference type="ARBA" id="ARBA00023146"/>
    </source>
</evidence>
<dbReference type="InterPro" id="IPR001278">
    <property type="entry name" value="Arg-tRNA-ligase"/>
</dbReference>
<dbReference type="HOGENOM" id="CLU_006406_5_1_1"/>
<feature type="domain" description="Arginyl tRNA synthetase N-terminal" evidence="14">
    <location>
        <begin position="50"/>
        <end position="138"/>
    </location>
</feature>
<keyword evidence="6 12" id="KW-0547">Nucleotide-binding</keyword>
<sequence>MELTDDDYTPELEKLVTENSKLKYQLAHLNKAFIHFLNGTSSDHSPDVLQLVTSLFTNVIKALYPDQEDFVVSVTPSTHEKYGDYQCNSAMNLSQALKKTQPKVSPREVAEKIVKNLPSSPYVDKVELAGPGFINLFLSKQFISKLISLIVKNGVKPPHIPKKKKVVIDMSSPNIAKEMHVGHLRSTIIGESIARLYQFVGHNVLKLNHLGDWGTQFGMLIANLSEKFPNYLTVSPPIGDLQAFYKESKARFDNDEEFKKRAYAAVVQLQSYEPNTTKAWNLICDESRKEFMKIYKHFDIEDLVDRGESFYQPLMPAVVEELEKLNMLELDEGRKICWPPGAQVPLTIVKSDGGMTYDTSDMAALKHRLVEEKAEEILYVVDSGQAIHLNGVFDAGAKAGWFDPAKIRVEHIGFGVVLGEDKKKFKTRSGDTVRLMDLLEEGLKRAGQKLIDKGRDKVLTNEELSLAKEAVAYGCIKYADLSHCRTNDYVFSFDKMLDDKGNTAVYLQYAYMRIRSISRLTTLTPEDLANHGPPSLEHPKEWKLAKHVCRFAEIINRCLVDLYLHNLCDYLYELATTFTEFYDACYVVEKDRNTGEVIKINVDRLVLCEAVARVIKMGFHILGINTVEKM</sequence>
<dbReference type="InterPro" id="IPR008909">
    <property type="entry name" value="DALR_anticod-bd"/>
</dbReference>
<dbReference type="FunFam" id="3.40.50.620:FF:000084">
    <property type="entry name" value="arginine--tRNA ligase, cytoplasmic"/>
    <property type="match status" value="1"/>
</dbReference>